<dbReference type="InterPro" id="IPR029058">
    <property type="entry name" value="AB_hydrolase_fold"/>
</dbReference>
<dbReference type="AlphaFoldDB" id="A0A157QKU4"/>
<dbReference type="Pfam" id="PF12697">
    <property type="entry name" value="Abhydrolase_6"/>
    <property type="match status" value="1"/>
</dbReference>
<proteinExistence type="predicted"/>
<dbReference type="GO" id="GO:0016020">
    <property type="term" value="C:membrane"/>
    <property type="evidence" value="ECO:0007669"/>
    <property type="project" value="TreeGrafter"/>
</dbReference>
<name>A0A157QKU4_9BORD</name>
<reference evidence="3 4" key="1">
    <citation type="submission" date="2016-03" db="EMBL/GenBank/DDBJ databases">
        <authorList>
            <consortium name="Pathogen Informatics"/>
        </authorList>
    </citation>
    <scope>NUCLEOTIDE SEQUENCE [LARGE SCALE GENOMIC DNA]</scope>
    <source>
        <strain evidence="3 4">NCTC13364</strain>
    </source>
</reference>
<dbReference type="PANTHER" id="PTHR43798:SF31">
    <property type="entry name" value="AB HYDROLASE SUPERFAMILY PROTEIN YCLE"/>
    <property type="match status" value="1"/>
</dbReference>
<dbReference type="InterPro" id="IPR050266">
    <property type="entry name" value="AB_hydrolase_sf"/>
</dbReference>
<dbReference type="Proteomes" id="UP000077037">
    <property type="component" value="Unassembled WGS sequence"/>
</dbReference>
<evidence type="ECO:0000313" key="4">
    <source>
        <dbReference type="Proteomes" id="UP000077037"/>
    </source>
</evidence>
<dbReference type="SUPFAM" id="SSF53474">
    <property type="entry name" value="alpha/beta-Hydrolases"/>
    <property type="match status" value="1"/>
</dbReference>
<dbReference type="PANTHER" id="PTHR43798">
    <property type="entry name" value="MONOACYLGLYCEROL LIPASE"/>
    <property type="match status" value="1"/>
</dbReference>
<dbReference type="EMBL" id="FKBS01000025">
    <property type="protein sequence ID" value="SAI45649.1"/>
    <property type="molecule type" value="Genomic_DNA"/>
</dbReference>
<evidence type="ECO:0000259" key="2">
    <source>
        <dbReference type="Pfam" id="PF12697"/>
    </source>
</evidence>
<sequence>MRTPPNLPLRHAAIGDGETAYLEHGAGTALILVHGSLCDCRYWTPQMATLGRNHRVLAPSLKRYWPEQWDGAGDGFSLDAHTEQVLAFIETVAGEPAHLVGHSRGGRVALEAALRRPDLVRTLTLADPGVPVPGHPDQRGDFRQQALQRIQAGEADEGLALFIDAVTGPDTWRRMVPWFKDMVRDNATTLLGQSRETPRPVDEAALRALGMPVLLIGGALSPQPYPAVIAWLESVLPYASSEMIAGSSHGMNLGNPRAFNQAVADFLG</sequence>
<accession>A0A157QKU4</accession>
<keyword evidence="1 3" id="KW-0378">Hydrolase</keyword>
<dbReference type="RefSeq" id="WP_066416392.1">
    <property type="nucleotide sequence ID" value="NZ_FKBS01000025.1"/>
</dbReference>
<evidence type="ECO:0000313" key="3">
    <source>
        <dbReference type="EMBL" id="SAI45649.1"/>
    </source>
</evidence>
<gene>
    <name evidence="3" type="primary">nap</name>
    <name evidence="3" type="ORF">SAMEA1982600_03595</name>
</gene>
<feature type="domain" description="AB hydrolase-1" evidence="2">
    <location>
        <begin position="30"/>
        <end position="262"/>
    </location>
</feature>
<dbReference type="GO" id="GO:0106435">
    <property type="term" value="F:carboxylesterase activity"/>
    <property type="evidence" value="ECO:0007669"/>
    <property type="project" value="UniProtKB-EC"/>
</dbReference>
<organism evidence="3 4">
    <name type="scientific">Bordetella ansorpii</name>
    <dbReference type="NCBI Taxonomy" id="288768"/>
    <lineage>
        <taxon>Bacteria</taxon>
        <taxon>Pseudomonadati</taxon>
        <taxon>Pseudomonadota</taxon>
        <taxon>Betaproteobacteria</taxon>
        <taxon>Burkholderiales</taxon>
        <taxon>Alcaligenaceae</taxon>
        <taxon>Bordetella</taxon>
    </lineage>
</organism>
<dbReference type="OrthoDB" id="6117067at2"/>
<protein>
    <submittedName>
        <fullName evidence="3">Hydrolase</fullName>
        <ecNumber evidence="3">3.1.1.1</ecNumber>
    </submittedName>
</protein>
<dbReference type="Gene3D" id="3.40.50.1820">
    <property type="entry name" value="alpha/beta hydrolase"/>
    <property type="match status" value="1"/>
</dbReference>
<dbReference type="InterPro" id="IPR000073">
    <property type="entry name" value="AB_hydrolase_1"/>
</dbReference>
<dbReference type="EC" id="3.1.1.1" evidence="3"/>
<evidence type="ECO:0000256" key="1">
    <source>
        <dbReference type="ARBA" id="ARBA00022801"/>
    </source>
</evidence>